<evidence type="ECO:0000256" key="1">
    <source>
        <dbReference type="SAM" id="MobiDB-lite"/>
    </source>
</evidence>
<evidence type="ECO:0000259" key="2">
    <source>
        <dbReference type="Pfam" id="PF25979"/>
    </source>
</evidence>
<comment type="caution">
    <text evidence="3">The sequence shown here is derived from an EMBL/GenBank/DDBJ whole genome shotgun (WGS) entry which is preliminary data.</text>
</comment>
<gene>
    <name evidence="3" type="ORF">C463_07902</name>
</gene>
<dbReference type="STRING" id="1227465.C463_07902"/>
<dbReference type="RefSeq" id="WP_008442564.1">
    <property type="nucleotide sequence ID" value="NZ_AOJK01000036.1"/>
</dbReference>
<dbReference type="PATRIC" id="fig|1227465.4.peg.1552"/>
<dbReference type="EMBL" id="AOJK01000036">
    <property type="protein sequence ID" value="ELZ44863.1"/>
    <property type="molecule type" value="Genomic_DNA"/>
</dbReference>
<dbReference type="Pfam" id="PF25979">
    <property type="entry name" value="DUF7998"/>
    <property type="match status" value="1"/>
</dbReference>
<accession>M0ECU3</accession>
<reference evidence="3 4" key="1">
    <citation type="journal article" date="2014" name="PLoS Genet.">
        <title>Phylogenetically driven sequencing of extremely halophilic archaea reveals strategies for static and dynamic osmo-response.</title>
        <authorList>
            <person name="Becker E.A."/>
            <person name="Seitzer P.M."/>
            <person name="Tritt A."/>
            <person name="Larsen D."/>
            <person name="Krusor M."/>
            <person name="Yao A.I."/>
            <person name="Wu D."/>
            <person name="Madern D."/>
            <person name="Eisen J.A."/>
            <person name="Darling A.E."/>
            <person name="Facciotti M.T."/>
        </authorList>
    </citation>
    <scope>NUCLEOTIDE SEQUENCE [LARGE SCALE GENOMIC DNA]</scope>
    <source>
        <strain evidence="3 4">DSM 19288</strain>
    </source>
</reference>
<keyword evidence="4" id="KW-1185">Reference proteome</keyword>
<dbReference type="OrthoDB" id="169375at2157"/>
<evidence type="ECO:0000313" key="3">
    <source>
        <dbReference type="EMBL" id="ELZ44863.1"/>
    </source>
</evidence>
<dbReference type="Proteomes" id="UP000011586">
    <property type="component" value="Unassembled WGS sequence"/>
</dbReference>
<organism evidence="3 4">
    <name type="scientific">Halorubrum californiense DSM 19288</name>
    <dbReference type="NCBI Taxonomy" id="1227465"/>
    <lineage>
        <taxon>Archaea</taxon>
        <taxon>Methanobacteriati</taxon>
        <taxon>Methanobacteriota</taxon>
        <taxon>Stenosarchaea group</taxon>
        <taxon>Halobacteria</taxon>
        <taxon>Halobacteriales</taxon>
        <taxon>Haloferacaceae</taxon>
        <taxon>Halorubrum</taxon>
    </lineage>
</organism>
<feature type="domain" description="DUF7998" evidence="2">
    <location>
        <begin position="15"/>
        <end position="90"/>
    </location>
</feature>
<dbReference type="AlphaFoldDB" id="M0ECU3"/>
<dbReference type="InterPro" id="IPR058311">
    <property type="entry name" value="DUF7998"/>
</dbReference>
<feature type="compositionally biased region" description="Low complexity" evidence="1">
    <location>
        <begin position="143"/>
        <end position="152"/>
    </location>
</feature>
<protein>
    <recommendedName>
        <fullName evidence="2">DUF7998 domain-containing protein</fullName>
    </recommendedName>
</protein>
<feature type="region of interest" description="Disordered" evidence="1">
    <location>
        <begin position="118"/>
        <end position="152"/>
    </location>
</feature>
<sequence>MPSFPSPFGSDGGDLFDGYDEFVAENLPDPGRFLEGHDVLAGADHLAFHRLTRDCFEERTVYDMTFDYNLTRLNLDTRHGSAGFRYAVDRVRAAPMHNQSEAVNDRLAELEATYTETGDITDETAEAAGVESNPTGQRGGASAGSRSTDAPF</sequence>
<name>M0ECU3_9EURY</name>
<evidence type="ECO:0000313" key="4">
    <source>
        <dbReference type="Proteomes" id="UP000011586"/>
    </source>
</evidence>
<proteinExistence type="predicted"/>